<dbReference type="GO" id="GO:0009265">
    <property type="term" value="P:2'-deoxyribonucleotide biosynthetic process"/>
    <property type="evidence" value="ECO:0007669"/>
    <property type="project" value="TreeGrafter"/>
</dbReference>
<evidence type="ECO:0000313" key="5">
    <source>
        <dbReference type="EMBL" id="QGG47930.1"/>
    </source>
</evidence>
<evidence type="ECO:0000259" key="4">
    <source>
        <dbReference type="PROSITE" id="PS51161"/>
    </source>
</evidence>
<dbReference type="PANTHER" id="PTHR21075">
    <property type="entry name" value="ANAEROBIC RIBONUCLEOSIDE-TRIPHOSPHATE REDUCTASE"/>
    <property type="match status" value="1"/>
</dbReference>
<dbReference type="SUPFAM" id="SSF51998">
    <property type="entry name" value="PFL-like glycyl radical enzymes"/>
    <property type="match status" value="1"/>
</dbReference>
<dbReference type="GO" id="GO:0031250">
    <property type="term" value="C:anaerobic ribonucleoside-triphosphate reductase complex"/>
    <property type="evidence" value="ECO:0007669"/>
    <property type="project" value="TreeGrafter"/>
</dbReference>
<dbReference type="EC" id="1.17.4.2" evidence="5"/>
<dbReference type="GO" id="GO:0004748">
    <property type="term" value="F:ribonucleoside-diphosphate reductase activity, thioredoxin disulfide as acceptor"/>
    <property type="evidence" value="ECO:0007669"/>
    <property type="project" value="TreeGrafter"/>
</dbReference>
<dbReference type="RefSeq" id="WP_153725218.1">
    <property type="nucleotide sequence ID" value="NZ_CP045875.1"/>
</dbReference>
<dbReference type="InterPro" id="IPR012833">
    <property type="entry name" value="NrdD"/>
</dbReference>
<dbReference type="Pfam" id="PF13597">
    <property type="entry name" value="NRDD"/>
    <property type="match status" value="1"/>
</dbReference>
<dbReference type="EMBL" id="CP045875">
    <property type="protein sequence ID" value="QGG47930.1"/>
    <property type="molecule type" value="Genomic_DNA"/>
</dbReference>
<dbReference type="InterPro" id="IPR005144">
    <property type="entry name" value="ATP-cone_dom"/>
</dbReference>
<keyword evidence="6" id="KW-1185">Reference proteome</keyword>
<dbReference type="AlphaFoldDB" id="A0A5Q2N6N9"/>
<name>A0A5Q2N6N9_9FIRM</name>
<dbReference type="GO" id="GO:0006260">
    <property type="term" value="P:DNA replication"/>
    <property type="evidence" value="ECO:0007669"/>
    <property type="project" value="InterPro"/>
</dbReference>
<dbReference type="NCBIfam" id="NF011292">
    <property type="entry name" value="PRK14704.1"/>
    <property type="match status" value="1"/>
</dbReference>
<dbReference type="Gene3D" id="3.20.70.20">
    <property type="match status" value="1"/>
</dbReference>
<dbReference type="KEGG" id="hcv:FTV88_1832"/>
<dbReference type="PANTHER" id="PTHR21075:SF0">
    <property type="entry name" value="ANAEROBIC RIBONUCLEOSIDE-TRIPHOSPHATE REDUCTASE"/>
    <property type="match status" value="1"/>
</dbReference>
<keyword evidence="1 3" id="KW-0547">Nucleotide-binding</keyword>
<feature type="domain" description="ATP-cone" evidence="4">
    <location>
        <begin position="3"/>
        <end position="95"/>
    </location>
</feature>
<evidence type="ECO:0000256" key="1">
    <source>
        <dbReference type="ARBA" id="ARBA00022741"/>
    </source>
</evidence>
<reference evidence="6" key="1">
    <citation type="submission" date="2019-11" db="EMBL/GenBank/DDBJ databases">
        <title>Genome sequence of Heliorestis convoluta strain HH, an alkaliphilic and minimalistic phototrophic bacterium from a soda lake in Egypt.</title>
        <authorList>
            <person name="Dewey E.D."/>
            <person name="Stokes L.M."/>
            <person name="Burchell B.M."/>
            <person name="Shaffer K.N."/>
            <person name="Huntington A.M."/>
            <person name="Baker J.M."/>
            <person name="Nadendla S."/>
            <person name="Giglio M.G."/>
            <person name="Touchman J.W."/>
            <person name="Blankenship R.E."/>
            <person name="Madigan M.T."/>
            <person name="Sattley W.M."/>
        </authorList>
    </citation>
    <scope>NUCLEOTIDE SEQUENCE [LARGE SCALE GENOMIC DNA]</scope>
    <source>
        <strain evidence="6">HH</strain>
    </source>
</reference>
<dbReference type="OrthoDB" id="9804622at2"/>
<protein>
    <submittedName>
        <fullName evidence="5">Anaerobic ribonucleoside-triphosphate reductase</fullName>
        <ecNumber evidence="5">1.17.4.2</ecNumber>
    </submittedName>
</protein>
<dbReference type="PROSITE" id="PS51161">
    <property type="entry name" value="ATP_CONE"/>
    <property type="match status" value="1"/>
</dbReference>
<dbReference type="GO" id="GO:0005524">
    <property type="term" value="F:ATP binding"/>
    <property type="evidence" value="ECO:0007669"/>
    <property type="project" value="UniProtKB-UniRule"/>
</dbReference>
<dbReference type="Proteomes" id="UP000366051">
    <property type="component" value="Chromosome"/>
</dbReference>
<keyword evidence="5" id="KW-0560">Oxidoreductase</keyword>
<dbReference type="GO" id="GO:0008998">
    <property type="term" value="F:ribonucleoside-triphosphate reductase (thioredoxin) activity"/>
    <property type="evidence" value="ECO:0007669"/>
    <property type="project" value="UniProtKB-EC"/>
</dbReference>
<accession>A0A5Q2N6N9</accession>
<keyword evidence="2 3" id="KW-0067">ATP-binding</keyword>
<evidence type="ECO:0000256" key="2">
    <source>
        <dbReference type="ARBA" id="ARBA00022840"/>
    </source>
</evidence>
<dbReference type="CDD" id="cd01675">
    <property type="entry name" value="RNR_III"/>
    <property type="match status" value="1"/>
</dbReference>
<dbReference type="NCBIfam" id="TIGR02487">
    <property type="entry name" value="NrdD"/>
    <property type="match status" value="1"/>
</dbReference>
<proteinExistence type="predicted"/>
<sequence length="712" mass="80025">MFNQIRKRDGRVVDFNESKITDAIFKAAKAVGGEDRHMAMELTLQVIRALKAKYNGHIFSVEDVQDMVEKVLIEEGHARTAKAYIIYRSQRTRIRDARSDLMDAVQEILRETSRENANVSNSPSAKVLQISEVASVNYYLNRVIPEEESAAHRNGDIYIHDLAWYGKTMTCLQIPLSRLLAKGFDNGHGYIRPPKSIKTAAALAAIILQSNQNDMHGGQSYASFDSDLAPYVKSEYERQKEELLKDFQSLDLEVSPEKADQLVRRRVEAETYQAMEGFIYNLNTMHSRAGAQVPFSSINFGTDTSWEGRLITGTFLKAYARGLGKGEAPIFPNVCFKIKKGVNYNPEDKNYDLFQLSMKVACKRLFPNFAFQDASFNKPYSEQGEEVAYMGCRTRVIGNVVGPEVTEGRGNLSFTSINLPRLGLRAEGNLERFWSLLDETIELVVQQLLTRYTVQSNLKVRDFPFLMGQRLYLDSEQLGPHDTIESSIQHGTLSMGFIGLAECLIALVGSHHGESAKAQDLGLKIVAHMRARLDQETQKRKLNFSLLATPAEGLSGKFTAKDRGLFGIVEGITDREWYTNSFHVPVDYKIGAFEKIAIEGPYHKYCNAGHISYVELPSAPEHNLQAFESLIKAMYDADMGYGAINFPVDICKSCGYYGVIPEDSCCKCGEGAITRVRRITGYLSTLDHFNDAKKKEEASRRVHYNPKSDCCH</sequence>
<dbReference type="Pfam" id="PF03477">
    <property type="entry name" value="ATP-cone"/>
    <property type="match status" value="1"/>
</dbReference>
<gene>
    <name evidence="5" type="ORF">FTV88_1832</name>
</gene>
<evidence type="ECO:0000256" key="3">
    <source>
        <dbReference type="PROSITE-ProRule" id="PRU00492"/>
    </source>
</evidence>
<organism evidence="5 6">
    <name type="scientific">Heliorestis convoluta</name>
    <dbReference type="NCBI Taxonomy" id="356322"/>
    <lineage>
        <taxon>Bacteria</taxon>
        <taxon>Bacillati</taxon>
        <taxon>Bacillota</taxon>
        <taxon>Clostridia</taxon>
        <taxon>Eubacteriales</taxon>
        <taxon>Heliobacteriaceae</taxon>
        <taxon>Heliorestis</taxon>
    </lineage>
</organism>
<evidence type="ECO:0000313" key="6">
    <source>
        <dbReference type="Proteomes" id="UP000366051"/>
    </source>
</evidence>